<dbReference type="InterPro" id="IPR038763">
    <property type="entry name" value="DHH_sf"/>
</dbReference>
<organism evidence="1 2">
    <name type="scientific">Sulfurirhabdus autotrophica</name>
    <dbReference type="NCBI Taxonomy" id="1706046"/>
    <lineage>
        <taxon>Bacteria</taxon>
        <taxon>Pseudomonadati</taxon>
        <taxon>Pseudomonadota</taxon>
        <taxon>Betaproteobacteria</taxon>
        <taxon>Nitrosomonadales</taxon>
        <taxon>Sulfuricellaceae</taxon>
        <taxon>Sulfurirhabdus</taxon>
    </lineage>
</organism>
<proteinExistence type="predicted"/>
<dbReference type="AlphaFoldDB" id="A0A4R3YAS2"/>
<evidence type="ECO:0000313" key="1">
    <source>
        <dbReference type="EMBL" id="TCV88108.1"/>
    </source>
</evidence>
<evidence type="ECO:0008006" key="3">
    <source>
        <dbReference type="Google" id="ProtNLM"/>
    </source>
</evidence>
<evidence type="ECO:0000313" key="2">
    <source>
        <dbReference type="Proteomes" id="UP000295367"/>
    </source>
</evidence>
<dbReference type="SUPFAM" id="SSF64182">
    <property type="entry name" value="DHH phosphoesterases"/>
    <property type="match status" value="1"/>
</dbReference>
<gene>
    <name evidence="1" type="ORF">EDC63_10465</name>
</gene>
<name>A0A4R3YAS2_9PROT</name>
<dbReference type="OrthoDB" id="5429547at2"/>
<dbReference type="Proteomes" id="UP000295367">
    <property type="component" value="Unassembled WGS sequence"/>
</dbReference>
<dbReference type="RefSeq" id="WP_124945742.1">
    <property type="nucleotide sequence ID" value="NZ_BHVT01000019.1"/>
</dbReference>
<reference evidence="1 2" key="1">
    <citation type="submission" date="2019-03" db="EMBL/GenBank/DDBJ databases">
        <title>Genomic Encyclopedia of Type Strains, Phase IV (KMG-IV): sequencing the most valuable type-strain genomes for metagenomic binning, comparative biology and taxonomic classification.</title>
        <authorList>
            <person name="Goeker M."/>
        </authorList>
    </citation>
    <scope>NUCLEOTIDE SEQUENCE [LARGE SCALE GENOMIC DNA]</scope>
    <source>
        <strain evidence="1 2">DSM 100309</strain>
    </source>
</reference>
<accession>A0A4R3YAS2</accession>
<dbReference type="EMBL" id="SMCO01000004">
    <property type="protein sequence ID" value="TCV88108.1"/>
    <property type="molecule type" value="Genomic_DNA"/>
</dbReference>
<sequence>MAFYDVFNGDADGICALHQLRLAQPVQSTLVTGIKRDIALLSQVNANTGDEITVLDIALSKNRDALLAQLERGAKVRYFDHHMPGEIPDHPNLSACIDTSPNVCTSLLVNRELKGQYLIWAVVAAFGDNLHESALQASEALKLSALQLDALRQLGEYINYNAYGESIQDLYFHPAELYQILHRHIDPFTFIHDEPAYNTLQNGYAEDMALANSIRPEISTDAGEIYMLPDASWSRRISGVFGNSLATAAPLIAHAVLTRLTAGGYLVSVRSPMATKAGADVLCSQFATGGGRKGAAGINHLPENQLAHFAELFNQTFSLKA</sequence>
<keyword evidence="2" id="KW-1185">Reference proteome</keyword>
<comment type="caution">
    <text evidence="1">The sequence shown here is derived from an EMBL/GenBank/DDBJ whole genome shotgun (WGS) entry which is preliminary data.</text>
</comment>
<protein>
    <recommendedName>
        <fullName evidence="3">Acetyltransferase</fullName>
    </recommendedName>
</protein>